<accession>A0A0Q3JXS6</accession>
<proteinExistence type="predicted"/>
<dbReference type="OrthoDB" id="678435at2759"/>
<keyword evidence="2" id="KW-0472">Membrane</keyword>
<reference evidence="3 4" key="1">
    <citation type="journal article" date="2010" name="Nature">
        <title>Genome sequencing and analysis of the model grass Brachypodium distachyon.</title>
        <authorList>
            <consortium name="International Brachypodium Initiative"/>
        </authorList>
    </citation>
    <scope>NUCLEOTIDE SEQUENCE [LARGE SCALE GENOMIC DNA]</scope>
    <source>
        <strain evidence="3 4">Bd21</strain>
    </source>
</reference>
<sequence length="69" mass="7676">MWPEIKAWASMADDPLKRGSSSATHPSSPLRRFSPTTMTVGGLLVAGTLGYLMFMPKEKRHIDRPAHRP</sequence>
<organism evidence="3">
    <name type="scientific">Brachypodium distachyon</name>
    <name type="common">Purple false brome</name>
    <name type="synonym">Trachynia distachya</name>
    <dbReference type="NCBI Taxonomy" id="15368"/>
    <lineage>
        <taxon>Eukaryota</taxon>
        <taxon>Viridiplantae</taxon>
        <taxon>Streptophyta</taxon>
        <taxon>Embryophyta</taxon>
        <taxon>Tracheophyta</taxon>
        <taxon>Spermatophyta</taxon>
        <taxon>Magnoliopsida</taxon>
        <taxon>Liliopsida</taxon>
        <taxon>Poales</taxon>
        <taxon>Poaceae</taxon>
        <taxon>BOP clade</taxon>
        <taxon>Pooideae</taxon>
        <taxon>Stipodae</taxon>
        <taxon>Brachypodieae</taxon>
        <taxon>Brachypodium</taxon>
    </lineage>
</organism>
<keyword evidence="2" id="KW-1133">Transmembrane helix</keyword>
<dbReference type="Proteomes" id="UP000008810">
    <property type="component" value="Chromosome 1"/>
</dbReference>
<protein>
    <submittedName>
        <fullName evidence="3 4">Uncharacterized protein</fullName>
    </submittedName>
</protein>
<reference evidence="4" key="3">
    <citation type="submission" date="2018-08" db="UniProtKB">
        <authorList>
            <consortium name="EnsemblPlants"/>
        </authorList>
    </citation>
    <scope>IDENTIFICATION</scope>
    <source>
        <strain evidence="4">cv. Bd21</strain>
    </source>
</reference>
<evidence type="ECO:0000313" key="5">
    <source>
        <dbReference type="Proteomes" id="UP000008810"/>
    </source>
</evidence>
<evidence type="ECO:0000256" key="1">
    <source>
        <dbReference type="SAM" id="MobiDB-lite"/>
    </source>
</evidence>
<evidence type="ECO:0000313" key="3">
    <source>
        <dbReference type="EMBL" id="KQK16844.1"/>
    </source>
</evidence>
<evidence type="ECO:0000256" key="2">
    <source>
        <dbReference type="SAM" id="Phobius"/>
    </source>
</evidence>
<dbReference type="EnsemblPlants" id="KQK16844">
    <property type="protein sequence ID" value="KQK16844"/>
    <property type="gene ID" value="BRADI_1g30965v3"/>
</dbReference>
<dbReference type="Gramene" id="KQK16844">
    <property type="protein sequence ID" value="KQK16844"/>
    <property type="gene ID" value="BRADI_1g30965v3"/>
</dbReference>
<keyword evidence="5" id="KW-1185">Reference proteome</keyword>
<keyword evidence="2" id="KW-0812">Transmembrane</keyword>
<dbReference type="InParanoid" id="A0A0Q3JXS6"/>
<reference evidence="3" key="2">
    <citation type="submission" date="2017-06" db="EMBL/GenBank/DDBJ databases">
        <title>WGS assembly of Brachypodium distachyon.</title>
        <authorList>
            <consortium name="The International Brachypodium Initiative"/>
            <person name="Lucas S."/>
            <person name="Harmon-Smith M."/>
            <person name="Lail K."/>
            <person name="Tice H."/>
            <person name="Grimwood J."/>
            <person name="Bruce D."/>
            <person name="Barry K."/>
            <person name="Shu S."/>
            <person name="Lindquist E."/>
            <person name="Wang M."/>
            <person name="Pitluck S."/>
            <person name="Vogel J.P."/>
            <person name="Garvin D.F."/>
            <person name="Mockler T.C."/>
            <person name="Schmutz J."/>
            <person name="Rokhsar D."/>
            <person name="Bevan M.W."/>
        </authorList>
    </citation>
    <scope>NUCLEOTIDE SEQUENCE</scope>
    <source>
        <strain evidence="3">Bd21</strain>
    </source>
</reference>
<gene>
    <name evidence="3" type="ORF">BRADI_1g30965v3</name>
</gene>
<dbReference type="FunCoup" id="A0A0Q3JXS6">
    <property type="interactions" value="493"/>
</dbReference>
<dbReference type="AlphaFoldDB" id="A0A0Q3JXS6"/>
<feature type="transmembrane region" description="Helical" evidence="2">
    <location>
        <begin position="36"/>
        <end position="54"/>
    </location>
</feature>
<evidence type="ECO:0000313" key="4">
    <source>
        <dbReference type="EnsemblPlants" id="KQK16844"/>
    </source>
</evidence>
<dbReference type="EMBL" id="CM000880">
    <property type="protein sequence ID" value="KQK16844.1"/>
    <property type="molecule type" value="Genomic_DNA"/>
</dbReference>
<name>A0A0Q3JXS6_BRADI</name>
<feature type="region of interest" description="Disordered" evidence="1">
    <location>
        <begin position="9"/>
        <end position="34"/>
    </location>
</feature>